<feature type="domain" description="Mannitol dehydrogenase C-terminal" evidence="9">
    <location>
        <begin position="203"/>
        <end position="381"/>
    </location>
</feature>
<evidence type="ECO:0000256" key="1">
    <source>
        <dbReference type="ARBA" id="ARBA00006541"/>
    </source>
</evidence>
<dbReference type="EC" id="1.1.1.17" evidence="2 7"/>
<feature type="binding site" evidence="7">
    <location>
        <begin position="3"/>
        <end position="14"/>
    </location>
    <ligand>
        <name>NAD(+)</name>
        <dbReference type="ChEBI" id="CHEBI:57540"/>
    </ligand>
</feature>
<dbReference type="NCBIfam" id="NF002646">
    <property type="entry name" value="PRK02318.1-2"/>
    <property type="match status" value="1"/>
</dbReference>
<comment type="catalytic activity">
    <reaction evidence="6 7">
        <text>D-mannitol 1-phosphate + NAD(+) = beta-D-fructose 6-phosphate + NADH + H(+)</text>
        <dbReference type="Rhea" id="RHEA:19661"/>
        <dbReference type="ChEBI" id="CHEBI:15378"/>
        <dbReference type="ChEBI" id="CHEBI:57540"/>
        <dbReference type="ChEBI" id="CHEBI:57634"/>
        <dbReference type="ChEBI" id="CHEBI:57945"/>
        <dbReference type="ChEBI" id="CHEBI:61381"/>
        <dbReference type="EC" id="1.1.1.17"/>
    </reaction>
</comment>
<keyword evidence="5 7" id="KW-0520">NAD</keyword>
<sequence>MLAVHFGAGNIGRGFIGNLLFQSGYETVFVDVNQELVDLLNEKNQYAVVHADESQEELIIRNVSAVNSGNDPEQVVELIAKADLVTAAVGPNILPFIAGSIAEGLRKRIEKSDAPLNIIACENMIGGSTLLKEKVFEKLEENEKPLFESRFGFPDAAVDRIVPNQSNEDKLMVKVEPFYEWAVDETKIIGKRPEVEGITYVQDLKPYIERKLFTVNTGHAAAAYIGYQAGMRTIDEAMNNGEIKALIQQTLQETGRMLVSKYAFAPDEHQQYIEKIVHRFVNPYITDEVTRVGRSPIRKLGPADRLVSPAIQFLELTGDIPVTLTRVIASALLYDYKEDPEAVKIQETIHEKGMEQAIEEFTGIEAGSALSEAVMEQYEQLKSASMRK</sequence>
<evidence type="ECO:0000256" key="2">
    <source>
        <dbReference type="ARBA" id="ARBA00012939"/>
    </source>
</evidence>
<dbReference type="InterPro" id="IPR013328">
    <property type="entry name" value="6PGD_dom2"/>
</dbReference>
<dbReference type="Gene3D" id="1.10.1040.10">
    <property type="entry name" value="N-(1-d-carboxylethyl)-l-norvaline Dehydrogenase, domain 2"/>
    <property type="match status" value="1"/>
</dbReference>
<dbReference type="HAMAP" id="MF_00196">
    <property type="entry name" value="Mannitol_dehydrog"/>
    <property type="match status" value="1"/>
</dbReference>
<dbReference type="Pfam" id="PF01232">
    <property type="entry name" value="Mannitol_dh"/>
    <property type="match status" value="1"/>
</dbReference>
<dbReference type="GO" id="GO:0008926">
    <property type="term" value="F:mannitol-1-phosphate 5-dehydrogenase activity"/>
    <property type="evidence" value="ECO:0007669"/>
    <property type="project" value="UniProtKB-EC"/>
</dbReference>
<evidence type="ECO:0000313" key="10">
    <source>
        <dbReference type="EMBL" id="MDN4076094.1"/>
    </source>
</evidence>
<evidence type="ECO:0000259" key="8">
    <source>
        <dbReference type="Pfam" id="PF01232"/>
    </source>
</evidence>
<dbReference type="InterPro" id="IPR000669">
    <property type="entry name" value="Mannitol_DH"/>
</dbReference>
<dbReference type="Pfam" id="PF08125">
    <property type="entry name" value="Mannitol_dh_C"/>
    <property type="match status" value="1"/>
</dbReference>
<dbReference type="Proteomes" id="UP001168694">
    <property type="component" value="Unassembled WGS sequence"/>
</dbReference>
<dbReference type="InterPro" id="IPR013118">
    <property type="entry name" value="Mannitol_DH_C"/>
</dbReference>
<reference evidence="10" key="1">
    <citation type="submission" date="2023-06" db="EMBL/GenBank/DDBJ databases">
        <title>Draft Genome Sequences of Representative Paenibacillus Polymyxa, Bacillus cereus, Fictibacillus sp., and Brevibacillus agri Strains Isolated from Amazonian Dark Earth.</title>
        <authorList>
            <person name="Pellegrinetti T.A."/>
            <person name="Cunha I.C.M."/>
            <person name="Chaves M.G."/>
            <person name="Freitas A.S."/>
            <person name="Silva A.V.R."/>
            <person name="Tsai S.M."/>
            <person name="Mendes L.W."/>
        </authorList>
    </citation>
    <scope>NUCLEOTIDE SEQUENCE</scope>
    <source>
        <strain evidence="10">CENA-BCM004</strain>
    </source>
</reference>
<keyword evidence="4 7" id="KW-0560">Oxidoreductase</keyword>
<evidence type="ECO:0000256" key="3">
    <source>
        <dbReference type="ARBA" id="ARBA00016219"/>
    </source>
</evidence>
<evidence type="ECO:0000256" key="5">
    <source>
        <dbReference type="ARBA" id="ARBA00023027"/>
    </source>
</evidence>
<dbReference type="InterPro" id="IPR036291">
    <property type="entry name" value="NAD(P)-bd_dom_sf"/>
</dbReference>
<dbReference type="InterPro" id="IPR013131">
    <property type="entry name" value="Mannitol_DH_N"/>
</dbReference>
<evidence type="ECO:0000256" key="6">
    <source>
        <dbReference type="ARBA" id="ARBA00048615"/>
    </source>
</evidence>
<accession>A0ABT8EDV5</accession>
<evidence type="ECO:0000256" key="4">
    <source>
        <dbReference type="ARBA" id="ARBA00023002"/>
    </source>
</evidence>
<dbReference type="PANTHER" id="PTHR30524">
    <property type="entry name" value="MANNITOL-1-PHOSPHATE 5-DEHYDROGENASE"/>
    <property type="match status" value="1"/>
</dbReference>
<dbReference type="Gene3D" id="3.40.50.720">
    <property type="entry name" value="NAD(P)-binding Rossmann-like Domain"/>
    <property type="match status" value="1"/>
</dbReference>
<dbReference type="RefSeq" id="WP_290402203.1">
    <property type="nucleotide sequence ID" value="NZ_JAUHLN010000011.1"/>
</dbReference>
<dbReference type="NCBIfam" id="NF002652">
    <property type="entry name" value="PRK02318.2-5"/>
    <property type="match status" value="1"/>
</dbReference>
<dbReference type="NCBIfam" id="NF002647">
    <property type="entry name" value="PRK02318.1-3"/>
    <property type="match status" value="1"/>
</dbReference>
<gene>
    <name evidence="7" type="primary">mtlD</name>
    <name evidence="10" type="ORF">QYF49_24485</name>
</gene>
<comment type="similarity">
    <text evidence="1 7">Belongs to the mannitol dehydrogenase family.</text>
</comment>
<organism evidence="10 11">
    <name type="scientific">Fictibacillus terranigra</name>
    <dbReference type="NCBI Taxonomy" id="3058424"/>
    <lineage>
        <taxon>Bacteria</taxon>
        <taxon>Bacillati</taxon>
        <taxon>Bacillota</taxon>
        <taxon>Bacilli</taxon>
        <taxon>Bacillales</taxon>
        <taxon>Fictibacillaceae</taxon>
        <taxon>Fictibacillus</taxon>
    </lineage>
</organism>
<dbReference type="SUPFAM" id="SSF48179">
    <property type="entry name" value="6-phosphogluconate dehydrogenase C-terminal domain-like"/>
    <property type="match status" value="1"/>
</dbReference>
<dbReference type="SUPFAM" id="SSF51735">
    <property type="entry name" value="NAD(P)-binding Rossmann-fold domains"/>
    <property type="match status" value="1"/>
</dbReference>
<feature type="domain" description="Mannitol dehydrogenase N-terminal" evidence="8">
    <location>
        <begin position="2"/>
        <end position="196"/>
    </location>
</feature>
<comment type="caution">
    <text evidence="10">The sequence shown here is derived from an EMBL/GenBank/DDBJ whole genome shotgun (WGS) entry which is preliminary data.</text>
</comment>
<dbReference type="EMBL" id="JAUHLN010000011">
    <property type="protein sequence ID" value="MDN4076094.1"/>
    <property type="molecule type" value="Genomic_DNA"/>
</dbReference>
<dbReference type="PANTHER" id="PTHR30524:SF0">
    <property type="entry name" value="ALTRONATE OXIDOREDUCTASE-RELATED"/>
    <property type="match status" value="1"/>
</dbReference>
<dbReference type="PRINTS" id="PR00084">
    <property type="entry name" value="MTLDHDRGNASE"/>
</dbReference>
<protein>
    <recommendedName>
        <fullName evidence="3 7">Mannitol-1-phosphate 5-dehydrogenase</fullName>
        <ecNumber evidence="2 7">1.1.1.17</ecNumber>
    </recommendedName>
</protein>
<evidence type="ECO:0000259" key="9">
    <source>
        <dbReference type="Pfam" id="PF08125"/>
    </source>
</evidence>
<dbReference type="InterPro" id="IPR023028">
    <property type="entry name" value="Mannitol_1_phos_5_DH"/>
</dbReference>
<evidence type="ECO:0000313" key="11">
    <source>
        <dbReference type="Proteomes" id="UP001168694"/>
    </source>
</evidence>
<proteinExistence type="inferred from homology"/>
<keyword evidence="11" id="KW-1185">Reference proteome</keyword>
<dbReference type="InterPro" id="IPR008927">
    <property type="entry name" value="6-PGluconate_DH-like_C_sf"/>
</dbReference>
<evidence type="ECO:0000256" key="7">
    <source>
        <dbReference type="HAMAP-Rule" id="MF_00196"/>
    </source>
</evidence>
<name>A0ABT8EDV5_9BACL</name>
<dbReference type="NCBIfam" id="NF002649">
    <property type="entry name" value="PRK02318.2-1"/>
    <property type="match status" value="1"/>
</dbReference>